<dbReference type="PANTHER" id="PTHR11092">
    <property type="entry name" value="SUGAR NUCLEOTIDE EPIMERASE RELATED"/>
    <property type="match status" value="1"/>
</dbReference>
<name>A0A0B9H7V4_9GAMM</name>
<evidence type="ECO:0000313" key="4">
    <source>
        <dbReference type="EMBL" id="KHT64982.1"/>
    </source>
</evidence>
<dbReference type="RefSeq" id="WP_039458109.1">
    <property type="nucleotide sequence ID" value="NZ_JWLZ01000031.1"/>
</dbReference>
<dbReference type="Gene3D" id="3.40.50.720">
    <property type="entry name" value="NAD(P)-binding Rossmann-like Domain"/>
    <property type="match status" value="1"/>
</dbReference>
<dbReference type="Pfam" id="PF08338">
    <property type="entry name" value="DUF1731"/>
    <property type="match status" value="1"/>
</dbReference>
<dbReference type="Proteomes" id="UP000031278">
    <property type="component" value="Unassembled WGS sequence"/>
</dbReference>
<organism evidence="4 5">
    <name type="scientific">Photobacterium gaetbulicola</name>
    <dbReference type="NCBI Taxonomy" id="1295392"/>
    <lineage>
        <taxon>Bacteria</taxon>
        <taxon>Pseudomonadati</taxon>
        <taxon>Pseudomonadota</taxon>
        <taxon>Gammaproteobacteria</taxon>
        <taxon>Vibrionales</taxon>
        <taxon>Vibrionaceae</taxon>
        <taxon>Photobacterium</taxon>
    </lineage>
</organism>
<reference evidence="4 5" key="1">
    <citation type="submission" date="2014-12" db="EMBL/GenBank/DDBJ databases">
        <title>Genome sequencing of Photobacterium gaetbulicola AD005a.</title>
        <authorList>
            <person name="Adrian T.G.S."/>
            <person name="Chan K.G."/>
        </authorList>
    </citation>
    <scope>NUCLEOTIDE SEQUENCE [LARGE SCALE GENOMIC DNA]</scope>
    <source>
        <strain evidence="4 5">AD005a</strain>
    </source>
</reference>
<gene>
    <name evidence="4" type="ORF">RJ45_03540</name>
</gene>
<dbReference type="InterPro" id="IPR036291">
    <property type="entry name" value="NAD(P)-bd_dom_sf"/>
</dbReference>
<sequence>MKILLTGGTGFIGSALISALDEHEVSVLSRNPTQASQTLGGSINVVASLDQFDNLDGFDAVINLAGEPIINKRWSPQQKDRICHSRWTLTQQLVDKIQASSQPPHTFISGSAVGIYGDQKEAVIDESFAISEHVSSDDFAHRVCQRWEDIALEADSEQTRVCLLRTGIVLGKHGGALAKMLPPYQLGLGGPIGNGSQYTPWIHLQDMVAAIVFLLETPAAKGPFNLTAPQPVTNKVFSQTLAKALRRPHIFFTPAFVLKLALGEAASLLLEGQRAVPKKLETLGYDFRYKTIDMALADIVTT</sequence>
<evidence type="ECO:0000259" key="2">
    <source>
        <dbReference type="Pfam" id="PF01370"/>
    </source>
</evidence>
<dbReference type="SUPFAM" id="SSF51735">
    <property type="entry name" value="NAD(P)-binding Rossmann-fold domains"/>
    <property type="match status" value="1"/>
</dbReference>
<dbReference type="AlphaFoldDB" id="A0A0B9H7V4"/>
<evidence type="ECO:0000256" key="1">
    <source>
        <dbReference type="ARBA" id="ARBA00009353"/>
    </source>
</evidence>
<dbReference type="InterPro" id="IPR010099">
    <property type="entry name" value="SDR39U1"/>
</dbReference>
<dbReference type="InterPro" id="IPR013549">
    <property type="entry name" value="DUF1731"/>
</dbReference>
<dbReference type="Pfam" id="PF01370">
    <property type="entry name" value="Epimerase"/>
    <property type="match status" value="1"/>
</dbReference>
<comment type="caution">
    <text evidence="4">The sequence shown here is derived from an EMBL/GenBank/DDBJ whole genome shotgun (WGS) entry which is preliminary data.</text>
</comment>
<dbReference type="CDD" id="cd05242">
    <property type="entry name" value="SDR_a8"/>
    <property type="match status" value="1"/>
</dbReference>
<protein>
    <submittedName>
        <fullName evidence="4">Epimerase</fullName>
    </submittedName>
</protein>
<evidence type="ECO:0000259" key="3">
    <source>
        <dbReference type="Pfam" id="PF08338"/>
    </source>
</evidence>
<proteinExistence type="inferred from homology"/>
<dbReference type="InterPro" id="IPR001509">
    <property type="entry name" value="Epimerase_deHydtase"/>
</dbReference>
<dbReference type="PANTHER" id="PTHR11092:SF0">
    <property type="entry name" value="EPIMERASE FAMILY PROTEIN SDR39U1"/>
    <property type="match status" value="1"/>
</dbReference>
<dbReference type="NCBIfam" id="TIGR01777">
    <property type="entry name" value="yfcH"/>
    <property type="match status" value="1"/>
</dbReference>
<feature type="domain" description="DUF1731" evidence="3">
    <location>
        <begin position="253"/>
        <end position="299"/>
    </location>
</feature>
<accession>A0A0B9H7V4</accession>
<dbReference type="EMBL" id="JWLZ01000031">
    <property type="protein sequence ID" value="KHT64982.1"/>
    <property type="molecule type" value="Genomic_DNA"/>
</dbReference>
<evidence type="ECO:0000313" key="5">
    <source>
        <dbReference type="Proteomes" id="UP000031278"/>
    </source>
</evidence>
<feature type="domain" description="NAD-dependent epimerase/dehydratase" evidence="2">
    <location>
        <begin position="3"/>
        <end position="222"/>
    </location>
</feature>
<comment type="similarity">
    <text evidence="1">Belongs to the NAD(P)-dependent epimerase/dehydratase family. SDR39U1 subfamily.</text>
</comment>